<feature type="transmembrane region" description="Helical" evidence="6">
    <location>
        <begin position="139"/>
        <end position="164"/>
    </location>
</feature>
<dbReference type="Pfam" id="PF01810">
    <property type="entry name" value="LysE"/>
    <property type="match status" value="1"/>
</dbReference>
<evidence type="ECO:0000256" key="3">
    <source>
        <dbReference type="ARBA" id="ARBA00022692"/>
    </source>
</evidence>
<comment type="caution">
    <text evidence="7">The sequence shown here is derived from an EMBL/GenBank/DDBJ whole genome shotgun (WGS) entry which is preliminary data.</text>
</comment>
<gene>
    <name evidence="7" type="ORF">GTP91_21480</name>
</gene>
<organism evidence="7 8">
    <name type="scientific">Duganella vulcania</name>
    <dbReference type="NCBI Taxonomy" id="2692166"/>
    <lineage>
        <taxon>Bacteria</taxon>
        <taxon>Pseudomonadati</taxon>
        <taxon>Pseudomonadota</taxon>
        <taxon>Betaproteobacteria</taxon>
        <taxon>Burkholderiales</taxon>
        <taxon>Oxalobacteraceae</taxon>
        <taxon>Telluria group</taxon>
        <taxon>Duganella</taxon>
    </lineage>
</organism>
<dbReference type="RefSeq" id="WP_161098627.1">
    <property type="nucleotide sequence ID" value="NZ_WWCW01000085.1"/>
</dbReference>
<dbReference type="EMBL" id="WWCW01000085">
    <property type="protein sequence ID" value="MYM89738.1"/>
    <property type="molecule type" value="Genomic_DNA"/>
</dbReference>
<evidence type="ECO:0000256" key="2">
    <source>
        <dbReference type="ARBA" id="ARBA00022475"/>
    </source>
</evidence>
<dbReference type="PANTHER" id="PTHR30086">
    <property type="entry name" value="ARGININE EXPORTER PROTEIN ARGO"/>
    <property type="match status" value="1"/>
</dbReference>
<reference evidence="7 8" key="1">
    <citation type="submission" date="2020-01" db="EMBL/GenBank/DDBJ databases">
        <title>Novel species isolated from a subtropical stream in China.</title>
        <authorList>
            <person name="Lu H."/>
        </authorList>
    </citation>
    <scope>NUCLEOTIDE SEQUENCE [LARGE SCALE GENOMIC DNA]</scope>
    <source>
        <strain evidence="7 8">FT82W</strain>
    </source>
</reference>
<feature type="transmembrane region" description="Helical" evidence="6">
    <location>
        <begin position="176"/>
        <end position="193"/>
    </location>
</feature>
<name>A0A845GA95_9BURK</name>
<proteinExistence type="predicted"/>
<keyword evidence="5 6" id="KW-0472">Membrane</keyword>
<evidence type="ECO:0000313" key="7">
    <source>
        <dbReference type="EMBL" id="MYM89738.1"/>
    </source>
</evidence>
<accession>A0A845GA95</accession>
<keyword evidence="3 6" id="KW-0812">Transmembrane</keyword>
<evidence type="ECO:0000256" key="4">
    <source>
        <dbReference type="ARBA" id="ARBA00022989"/>
    </source>
</evidence>
<dbReference type="AlphaFoldDB" id="A0A845GA95"/>
<evidence type="ECO:0000256" key="1">
    <source>
        <dbReference type="ARBA" id="ARBA00004651"/>
    </source>
</evidence>
<dbReference type="InterPro" id="IPR001123">
    <property type="entry name" value="LeuE-type"/>
</dbReference>
<sequence length="194" mass="20675">MTDLLPLMTYCLVMSATPGPNNVMLATTGANFGGRGAVPAIMGIQTGMFVQTMLMCLGLGSVFVTYPLAQQVLRIAGSVYLIYLAWKLSGASMSGAQAPKAVTFAQATTFQALNPKSWVKAVTVASVFMPAGENMLGNALLVAVVGTLVGMPCNAMWALFGVSIRRFLLDPQKQRVFNWTMAAILLVLAVMFLR</sequence>
<evidence type="ECO:0000256" key="5">
    <source>
        <dbReference type="ARBA" id="ARBA00023136"/>
    </source>
</evidence>
<comment type="subcellular location">
    <subcellularLocation>
        <location evidence="1">Cell membrane</location>
        <topology evidence="1">Multi-pass membrane protein</topology>
    </subcellularLocation>
</comment>
<evidence type="ECO:0000313" key="8">
    <source>
        <dbReference type="Proteomes" id="UP000470302"/>
    </source>
</evidence>
<keyword evidence="2" id="KW-1003">Cell membrane</keyword>
<dbReference type="GO" id="GO:0015171">
    <property type="term" value="F:amino acid transmembrane transporter activity"/>
    <property type="evidence" value="ECO:0007669"/>
    <property type="project" value="TreeGrafter"/>
</dbReference>
<dbReference type="GO" id="GO:0033228">
    <property type="term" value="P:cysteine export across plasma membrane"/>
    <property type="evidence" value="ECO:0007669"/>
    <property type="project" value="TreeGrafter"/>
</dbReference>
<protein>
    <submittedName>
        <fullName evidence="7">LysE family transporter</fullName>
    </submittedName>
</protein>
<dbReference type="PANTHER" id="PTHR30086:SF20">
    <property type="entry name" value="ARGININE EXPORTER PROTEIN ARGO-RELATED"/>
    <property type="match status" value="1"/>
</dbReference>
<keyword evidence="4 6" id="KW-1133">Transmembrane helix</keyword>
<dbReference type="Proteomes" id="UP000470302">
    <property type="component" value="Unassembled WGS sequence"/>
</dbReference>
<dbReference type="GO" id="GO:0005886">
    <property type="term" value="C:plasma membrane"/>
    <property type="evidence" value="ECO:0007669"/>
    <property type="project" value="UniProtKB-SubCell"/>
</dbReference>
<feature type="transmembrane region" description="Helical" evidence="6">
    <location>
        <begin position="40"/>
        <end position="65"/>
    </location>
</feature>
<evidence type="ECO:0000256" key="6">
    <source>
        <dbReference type="SAM" id="Phobius"/>
    </source>
</evidence>